<organism evidence="2 3">
    <name type="scientific">Tritrichomonas musculus</name>
    <dbReference type="NCBI Taxonomy" id="1915356"/>
    <lineage>
        <taxon>Eukaryota</taxon>
        <taxon>Metamonada</taxon>
        <taxon>Parabasalia</taxon>
        <taxon>Tritrichomonadida</taxon>
        <taxon>Tritrichomonadidae</taxon>
        <taxon>Tritrichomonas</taxon>
    </lineage>
</organism>
<proteinExistence type="predicted"/>
<protein>
    <submittedName>
        <fullName evidence="2">Uncharacterized protein</fullName>
    </submittedName>
</protein>
<accession>A0ABR2H1H4</accession>
<name>A0ABR2H1H4_9EUKA</name>
<dbReference type="Proteomes" id="UP001470230">
    <property type="component" value="Unassembled WGS sequence"/>
</dbReference>
<dbReference type="EMBL" id="JAPFFF010000048">
    <property type="protein sequence ID" value="KAK8840055.1"/>
    <property type="molecule type" value="Genomic_DNA"/>
</dbReference>
<evidence type="ECO:0000313" key="2">
    <source>
        <dbReference type="EMBL" id="KAK8840055.1"/>
    </source>
</evidence>
<comment type="caution">
    <text evidence="2">The sequence shown here is derived from an EMBL/GenBank/DDBJ whole genome shotgun (WGS) entry which is preliminary data.</text>
</comment>
<evidence type="ECO:0000313" key="3">
    <source>
        <dbReference type="Proteomes" id="UP001470230"/>
    </source>
</evidence>
<keyword evidence="3" id="KW-1185">Reference proteome</keyword>
<reference evidence="2 3" key="1">
    <citation type="submission" date="2024-04" db="EMBL/GenBank/DDBJ databases">
        <title>Tritrichomonas musculus Genome.</title>
        <authorList>
            <person name="Alves-Ferreira E."/>
            <person name="Grigg M."/>
            <person name="Lorenzi H."/>
            <person name="Galac M."/>
        </authorList>
    </citation>
    <scope>NUCLEOTIDE SEQUENCE [LARGE SCALE GENOMIC DNA]</scope>
    <source>
        <strain evidence="2 3">EAF2021</strain>
    </source>
</reference>
<feature type="region of interest" description="Disordered" evidence="1">
    <location>
        <begin position="1446"/>
        <end position="1482"/>
    </location>
</feature>
<sequence length="1482" mass="168668">MDINAFNNNLKVLSDAQSDESTINKALIFFERNVSANLFSVLRNNMIQNVFQDIFSILFNLSHYNLTSIKLESSRAMSIFLTRLLPFYTELLQKSFSNAIEENKKRTPLIPASFAFMSKHVSQTLLLQYLNTSLIVDHFQVDDPCYSTIIDNMNQVGTGFLQYLLKKLIEQLEFDPNRHLFLAIGSVIKHSPTLFLPQILNLDSLQLFAYVFKNVEFDYTKYDVSHVAELISNVLQSNESSPLERDCAYQVLSTLSPKVSVSKENESLIDVTFCDTKVTLDPQDNLNRPPFFLLPLPLNLLLPKENESVLILSSKYKTIAKSTTDENVNEVVSIFRKSLSLPYNEASSAAIIGFASQPKRLNSPELINMVIYKKPVSWFHSIDILRVIKSFQIVNVHTLNLLYEFIISDNIRLSRESIDTVKNLTNNENSEMIESFFSQKVDLFDYDKFHRVLTTLIYISGKSSNKSFLSFLNKILIEGIDLYKDHVSFLSLVFDYLSCKNLSNEGSLIPVCKIAVAVCEAYLSAIFGDTNEAENNNKEINFKRFLSHAKRDVLSRSFDIVNENKSYGQSYPSFLAAVRFIFSLPIYAIGASKAVDLSYKIFTFFPNICSSFYEKNWPNFDEMHQLKVLQFLFMKLQFVSESRTIAAWCRIALKTPHLLFKPEVSKTMQSMDFMCMTLLTPNLEDMKSAASFVAYLHVSNSGKHKKDIEVFILNLNNRQKTVFQDELQDIFENKIPQFFSDLFSTESGSQSESDDDDDDLNAENEVVIQINETGFNADMNRAILNGKSWEVVGLIQRGLKENVPFSLFDFCYPSLMKTEISRWANMHCSYLSLKKLLSNNSDIDSQKKLSLLELLDFARTEWKPLLVSFFNGHPSTSVRLLMEIQNAQKVRYNEILNISSIMPHVYLESSELFKLASRIAMHAEKQRKMRASFLFLAHALSIVNRTNAKGQFKPRQMHSYSTSIPDSPLVSDLSSLLKRPTNASRAKFEPFVIPNEFPNDFMNRINGFFGSLPHREVALALVQIAANKKDVDTVFLYFCRKLLLAGSMYTQEAGLLSSLVITRYEELIAANKNVSIDFESIVKSLLSFCGSQENKTGQNATAAASTSVESFFSNLFGLTKSKPKSSEDSNKKATATNNNDGANKSNDKKAEAAARAAIINGAFTTPSMLMSACRIINASQAPKDALYTVMCSFKFFHRIPRVNKMIIRSITCDTWQVYFKYMMRPFNIIDQSKPEFEAILNFAGFVLSLPELVDDGNEETFYTKSLAVVRQTVANPPSRKLMKAALTILLKHRELIGSNDNDKRQKVVIEVLVEWLNGLGKEDGFLTLSLAFEFARILESKLEQQEFFDLIANQYIKLAPRFFTVFPVVAKYYMKFKKTSWATNSVKSCLTFLTTDCHRKAMCYLVQGDLQVALKLCFFEKDCEESIKIIDENPLKEDLCVLTETQPQAQPPQKQQQQQQQAAKTRVTRPRSRTSRPGAPPE</sequence>
<feature type="compositionally biased region" description="Low complexity" evidence="1">
    <location>
        <begin position="1446"/>
        <end position="1465"/>
    </location>
</feature>
<gene>
    <name evidence="2" type="ORF">M9Y10_030988</name>
</gene>
<evidence type="ECO:0000256" key="1">
    <source>
        <dbReference type="SAM" id="MobiDB-lite"/>
    </source>
</evidence>
<feature type="region of interest" description="Disordered" evidence="1">
    <location>
        <begin position="1120"/>
        <end position="1147"/>
    </location>
</feature>
<feature type="compositionally biased region" description="Polar residues" evidence="1">
    <location>
        <begin position="1132"/>
        <end position="1144"/>
    </location>
</feature>